<dbReference type="AlphaFoldDB" id="A0A0F8YKZ2"/>
<comment type="caution">
    <text evidence="1">The sequence shown here is derived from an EMBL/GenBank/DDBJ whole genome shotgun (WGS) entry which is preliminary data.</text>
</comment>
<gene>
    <name evidence="1" type="ORF">LCGC14_2807220</name>
</gene>
<dbReference type="EMBL" id="LAZR01052846">
    <property type="protein sequence ID" value="KKK82052.1"/>
    <property type="molecule type" value="Genomic_DNA"/>
</dbReference>
<reference evidence="1" key="1">
    <citation type="journal article" date="2015" name="Nature">
        <title>Complex archaea that bridge the gap between prokaryotes and eukaryotes.</title>
        <authorList>
            <person name="Spang A."/>
            <person name="Saw J.H."/>
            <person name="Jorgensen S.L."/>
            <person name="Zaremba-Niedzwiedzka K."/>
            <person name="Martijn J."/>
            <person name="Lind A.E."/>
            <person name="van Eijk R."/>
            <person name="Schleper C."/>
            <person name="Guy L."/>
            <person name="Ettema T.J."/>
        </authorList>
    </citation>
    <scope>NUCLEOTIDE SEQUENCE</scope>
</reference>
<accession>A0A0F8YKZ2</accession>
<organism evidence="1">
    <name type="scientific">marine sediment metagenome</name>
    <dbReference type="NCBI Taxonomy" id="412755"/>
    <lineage>
        <taxon>unclassified sequences</taxon>
        <taxon>metagenomes</taxon>
        <taxon>ecological metagenomes</taxon>
    </lineage>
</organism>
<sequence length="83" mass="9974">MPFKRKPEERKIEAKKSKEQFKEQYPDIPDYPNIRNRLGLRNDAPKEKIVFELHRLKCKSEATWKALQLSEKDFKKFGVDIPK</sequence>
<evidence type="ECO:0000313" key="1">
    <source>
        <dbReference type="EMBL" id="KKK82052.1"/>
    </source>
</evidence>
<proteinExistence type="predicted"/>
<name>A0A0F8YKZ2_9ZZZZ</name>
<protein>
    <submittedName>
        <fullName evidence="1">Uncharacterized protein</fullName>
    </submittedName>
</protein>